<evidence type="ECO:0000259" key="8">
    <source>
        <dbReference type="Pfam" id="PF00857"/>
    </source>
</evidence>
<dbReference type="SUPFAM" id="SSF52499">
    <property type="entry name" value="Isochorismatase-like hydrolases"/>
    <property type="match status" value="1"/>
</dbReference>
<dbReference type="Gene3D" id="3.40.50.850">
    <property type="entry name" value="Isochorismatase-like"/>
    <property type="match status" value="1"/>
</dbReference>
<evidence type="ECO:0000256" key="5">
    <source>
        <dbReference type="ARBA" id="ARBA00037900"/>
    </source>
</evidence>
<evidence type="ECO:0000313" key="10">
    <source>
        <dbReference type="Proteomes" id="UP000241848"/>
    </source>
</evidence>
<comment type="similarity">
    <text evidence="1">Belongs to the isochorismatase family.</text>
</comment>
<protein>
    <recommendedName>
        <fullName evidence="6">nicotinamidase</fullName>
        <ecNumber evidence="6">3.5.1.19</ecNumber>
    </recommendedName>
    <alternativeName>
        <fullName evidence="7">Nicotinamide deamidase</fullName>
    </alternativeName>
</protein>
<comment type="caution">
    <text evidence="9">The sequence shown here is derived from an EMBL/GenBank/DDBJ whole genome shotgun (WGS) entry which is preliminary data.</text>
</comment>
<organism evidence="9 10">
    <name type="scientific">Sulfobacillus acidophilus</name>
    <dbReference type="NCBI Taxonomy" id="53633"/>
    <lineage>
        <taxon>Bacteria</taxon>
        <taxon>Bacillati</taxon>
        <taxon>Bacillota</taxon>
        <taxon>Clostridia</taxon>
        <taxon>Eubacteriales</taxon>
        <taxon>Clostridiales Family XVII. Incertae Sedis</taxon>
        <taxon>Sulfobacillus</taxon>
    </lineage>
</organism>
<dbReference type="InterPro" id="IPR036380">
    <property type="entry name" value="Isochorismatase-like_sf"/>
</dbReference>
<dbReference type="PANTHER" id="PTHR11080:SF2">
    <property type="entry name" value="LD05707P"/>
    <property type="match status" value="1"/>
</dbReference>
<evidence type="ECO:0000256" key="1">
    <source>
        <dbReference type="ARBA" id="ARBA00006336"/>
    </source>
</evidence>
<dbReference type="EMBL" id="PXYV01000017">
    <property type="protein sequence ID" value="PSR22452.1"/>
    <property type="molecule type" value="Genomic_DNA"/>
</dbReference>
<evidence type="ECO:0000256" key="2">
    <source>
        <dbReference type="ARBA" id="ARBA00022642"/>
    </source>
</evidence>
<dbReference type="PANTHER" id="PTHR11080">
    <property type="entry name" value="PYRAZINAMIDASE/NICOTINAMIDASE"/>
    <property type="match status" value="1"/>
</dbReference>
<evidence type="ECO:0000256" key="3">
    <source>
        <dbReference type="ARBA" id="ARBA00022723"/>
    </source>
</evidence>
<dbReference type="GO" id="GO:0046872">
    <property type="term" value="F:metal ion binding"/>
    <property type="evidence" value="ECO:0007669"/>
    <property type="project" value="UniProtKB-KW"/>
</dbReference>
<dbReference type="Pfam" id="PF00857">
    <property type="entry name" value="Isochorismatase"/>
    <property type="match status" value="1"/>
</dbReference>
<evidence type="ECO:0000256" key="4">
    <source>
        <dbReference type="ARBA" id="ARBA00022801"/>
    </source>
</evidence>
<dbReference type="GO" id="GO:0008936">
    <property type="term" value="F:nicotinamidase activity"/>
    <property type="evidence" value="ECO:0007669"/>
    <property type="project" value="UniProtKB-EC"/>
</dbReference>
<name>A0A2T2WJP6_9FIRM</name>
<gene>
    <name evidence="9" type="ORF">C7B45_06930</name>
</gene>
<dbReference type="GO" id="GO:0019363">
    <property type="term" value="P:pyridine nucleotide biosynthetic process"/>
    <property type="evidence" value="ECO:0007669"/>
    <property type="project" value="UniProtKB-KW"/>
</dbReference>
<reference evidence="9 10" key="1">
    <citation type="journal article" date="2014" name="BMC Genomics">
        <title>Comparison of environmental and isolate Sulfobacillus genomes reveals diverse carbon, sulfur, nitrogen, and hydrogen metabolisms.</title>
        <authorList>
            <person name="Justice N.B."/>
            <person name="Norman A."/>
            <person name="Brown C.T."/>
            <person name="Singh A."/>
            <person name="Thomas B.C."/>
            <person name="Banfield J.F."/>
        </authorList>
    </citation>
    <scope>NUCLEOTIDE SEQUENCE [LARGE SCALE GENOMIC DNA]</scope>
    <source>
        <strain evidence="9">AMDSBA3</strain>
    </source>
</reference>
<accession>A0A2T2WJP6</accession>
<dbReference type="InterPro" id="IPR052347">
    <property type="entry name" value="Isochorismatase_Nicotinamidase"/>
</dbReference>
<dbReference type="AlphaFoldDB" id="A0A2T2WJP6"/>
<dbReference type="Proteomes" id="UP000241848">
    <property type="component" value="Unassembled WGS sequence"/>
</dbReference>
<sequence>MAHEALIIVDVQNDFCPGGSLAVPHGDQVVDAINSWVAERASDLLIVTTQDAHPPNHVSFHAQGGPWPPHCVVGTWGFELHPSLRVVPSAQFYKGSSPDVDAYSGFEGRLASSPSVVPEKSVSLADFLHQQNVVALYVAGLATDYCVKATVLDALSLGFPTTVLLDGVRGVEVHPGDSQAALDEMARQGARLQ</sequence>
<comment type="pathway">
    <text evidence="5">Cofactor biosynthesis; nicotinate biosynthesis; nicotinate from nicotinamide: step 1/1.</text>
</comment>
<keyword evidence="4" id="KW-0378">Hydrolase</keyword>
<feature type="domain" description="Isochorismatase-like" evidence="8">
    <location>
        <begin position="5"/>
        <end position="191"/>
    </location>
</feature>
<evidence type="ECO:0000256" key="6">
    <source>
        <dbReference type="ARBA" id="ARBA00039017"/>
    </source>
</evidence>
<proteinExistence type="inferred from homology"/>
<dbReference type="InterPro" id="IPR000868">
    <property type="entry name" value="Isochorismatase-like_dom"/>
</dbReference>
<evidence type="ECO:0000313" key="9">
    <source>
        <dbReference type="EMBL" id="PSR22452.1"/>
    </source>
</evidence>
<keyword evidence="3" id="KW-0479">Metal-binding</keyword>
<keyword evidence="2" id="KW-0662">Pyridine nucleotide biosynthesis</keyword>
<evidence type="ECO:0000256" key="7">
    <source>
        <dbReference type="ARBA" id="ARBA00043224"/>
    </source>
</evidence>
<dbReference type="CDD" id="cd01011">
    <property type="entry name" value="nicotinamidase"/>
    <property type="match status" value="1"/>
</dbReference>
<dbReference type="EC" id="3.5.1.19" evidence="6"/>